<dbReference type="InterPro" id="IPR012349">
    <property type="entry name" value="Split_barrel_FMN-bd"/>
</dbReference>
<evidence type="ECO:0000256" key="4">
    <source>
        <dbReference type="ARBA" id="ARBA00038054"/>
    </source>
</evidence>
<evidence type="ECO:0000256" key="2">
    <source>
        <dbReference type="ARBA" id="ARBA00022630"/>
    </source>
</evidence>
<comment type="similarity">
    <text evidence="4">Belongs to the flavoredoxin family.</text>
</comment>
<feature type="domain" description="Flavin reductase like" evidence="5">
    <location>
        <begin position="15"/>
        <end position="159"/>
    </location>
</feature>
<dbReference type="Pfam" id="PF01613">
    <property type="entry name" value="Flavin_Reduct"/>
    <property type="match status" value="1"/>
</dbReference>
<dbReference type="EMBL" id="MFZV01000009">
    <property type="protein sequence ID" value="OGK31337.1"/>
    <property type="molecule type" value="Genomic_DNA"/>
</dbReference>
<comment type="caution">
    <text evidence="6">The sequence shown here is derived from an EMBL/GenBank/DDBJ whole genome shotgun (WGS) entry which is preliminary data.</text>
</comment>
<dbReference type="SUPFAM" id="SSF50475">
    <property type="entry name" value="FMN-binding split barrel"/>
    <property type="match status" value="1"/>
</dbReference>
<dbReference type="Proteomes" id="UP000177199">
    <property type="component" value="Unassembled WGS sequence"/>
</dbReference>
<evidence type="ECO:0000259" key="5">
    <source>
        <dbReference type="SMART" id="SM00903"/>
    </source>
</evidence>
<dbReference type="Gene3D" id="2.30.110.10">
    <property type="entry name" value="Electron Transport, Fmn-binding Protein, Chain A"/>
    <property type="match status" value="1"/>
</dbReference>
<dbReference type="GO" id="GO:0010181">
    <property type="term" value="F:FMN binding"/>
    <property type="evidence" value="ECO:0007669"/>
    <property type="project" value="InterPro"/>
</dbReference>
<evidence type="ECO:0000256" key="3">
    <source>
        <dbReference type="ARBA" id="ARBA00022643"/>
    </source>
</evidence>
<dbReference type="PANTHER" id="PTHR33798:SF5">
    <property type="entry name" value="FLAVIN REDUCTASE LIKE DOMAIN-CONTAINING PROTEIN"/>
    <property type="match status" value="1"/>
</dbReference>
<sequence length="223" mass="25414">MRKLQIPLSKAHKIISPRIAYIVTTIDPKSRVNAAVFSNLTSVSTQPERLVLGVYKSWDTIKNIKETREFVVNVPSKQLIDKVWICGDKYAGNPIPTGINELSIAGLTEISSEKVKPPRIKECYGHLECKVVWIKDVGDHYLVLSDIIAASFTQGIFNQNYAQDIKVSQPLMEISNGFFTFPEKTIKVDRNKLKKFVKKELKTRNIKLSKKLQNYEKVVFSEE</sequence>
<evidence type="ECO:0000313" key="7">
    <source>
        <dbReference type="Proteomes" id="UP000177199"/>
    </source>
</evidence>
<proteinExistence type="inferred from homology"/>
<dbReference type="SMART" id="SM00903">
    <property type="entry name" value="Flavin_Reduct"/>
    <property type="match status" value="1"/>
</dbReference>
<gene>
    <name evidence="6" type="ORF">A3F29_02810</name>
</gene>
<name>A0A1F7HJC5_9BACT</name>
<dbReference type="GO" id="GO:0016646">
    <property type="term" value="F:oxidoreductase activity, acting on the CH-NH group of donors, NAD or NADP as acceptor"/>
    <property type="evidence" value="ECO:0007669"/>
    <property type="project" value="UniProtKB-ARBA"/>
</dbReference>
<keyword evidence="2" id="KW-0285">Flavoprotein</keyword>
<protein>
    <recommendedName>
        <fullName evidence="5">Flavin reductase like domain-containing protein</fullName>
    </recommendedName>
</protein>
<evidence type="ECO:0000313" key="6">
    <source>
        <dbReference type="EMBL" id="OGK31337.1"/>
    </source>
</evidence>
<accession>A0A1F7HJC5</accession>
<dbReference type="InterPro" id="IPR002563">
    <property type="entry name" value="Flavin_Rdtase-like_dom"/>
</dbReference>
<dbReference type="AlphaFoldDB" id="A0A1F7HJC5"/>
<organism evidence="6 7">
    <name type="scientific">Candidatus Roizmanbacteria bacterium RIFCSPHIGHO2_12_FULL_33_9</name>
    <dbReference type="NCBI Taxonomy" id="1802045"/>
    <lineage>
        <taxon>Bacteria</taxon>
        <taxon>Candidatus Roizmaniibacteriota</taxon>
    </lineage>
</organism>
<keyword evidence="3" id="KW-0288">FMN</keyword>
<comment type="cofactor">
    <cofactor evidence="1">
        <name>FMN</name>
        <dbReference type="ChEBI" id="CHEBI:58210"/>
    </cofactor>
</comment>
<reference evidence="6 7" key="1">
    <citation type="journal article" date="2016" name="Nat. Commun.">
        <title>Thousands of microbial genomes shed light on interconnected biogeochemical processes in an aquifer system.</title>
        <authorList>
            <person name="Anantharaman K."/>
            <person name="Brown C.T."/>
            <person name="Hug L.A."/>
            <person name="Sharon I."/>
            <person name="Castelle C.J."/>
            <person name="Probst A.J."/>
            <person name="Thomas B.C."/>
            <person name="Singh A."/>
            <person name="Wilkins M.J."/>
            <person name="Karaoz U."/>
            <person name="Brodie E.L."/>
            <person name="Williams K.H."/>
            <person name="Hubbard S.S."/>
            <person name="Banfield J.F."/>
        </authorList>
    </citation>
    <scope>NUCLEOTIDE SEQUENCE [LARGE SCALE GENOMIC DNA]</scope>
</reference>
<dbReference type="PANTHER" id="PTHR33798">
    <property type="entry name" value="FLAVOPROTEIN OXYGENASE"/>
    <property type="match status" value="1"/>
</dbReference>
<evidence type="ECO:0000256" key="1">
    <source>
        <dbReference type="ARBA" id="ARBA00001917"/>
    </source>
</evidence>